<dbReference type="InterPro" id="IPR000719">
    <property type="entry name" value="Prot_kinase_dom"/>
</dbReference>
<keyword evidence="12" id="KW-0067">ATP-binding</keyword>
<dbReference type="FunFam" id="1.10.510.10:FF:000044">
    <property type="entry name" value="Putative LRR receptor-like serine/threonine-protein kinase"/>
    <property type="match status" value="1"/>
</dbReference>
<dbReference type="Pfam" id="PF07714">
    <property type="entry name" value="PK_Tyr_Ser-Thr"/>
    <property type="match status" value="1"/>
</dbReference>
<dbReference type="GO" id="GO:0004674">
    <property type="term" value="F:protein serine/threonine kinase activity"/>
    <property type="evidence" value="ECO:0007669"/>
    <property type="project" value="UniProtKB-KW"/>
</dbReference>
<keyword evidence="23" id="KW-1185">Reference proteome</keyword>
<comment type="catalytic activity">
    <reaction evidence="17">
        <text>L-threonyl-[protein] + ATP = O-phospho-L-threonyl-[protein] + ADP + H(+)</text>
        <dbReference type="Rhea" id="RHEA:46608"/>
        <dbReference type="Rhea" id="RHEA-COMP:11060"/>
        <dbReference type="Rhea" id="RHEA-COMP:11605"/>
        <dbReference type="ChEBI" id="CHEBI:15378"/>
        <dbReference type="ChEBI" id="CHEBI:30013"/>
        <dbReference type="ChEBI" id="CHEBI:30616"/>
        <dbReference type="ChEBI" id="CHEBI:61977"/>
        <dbReference type="ChEBI" id="CHEBI:456216"/>
        <dbReference type="EC" id="2.7.11.1"/>
    </reaction>
</comment>
<dbReference type="InterPro" id="IPR021720">
    <property type="entry name" value="Malectin_dom"/>
</dbReference>
<organism evidence="22 23">
    <name type="scientific">Cucurbita argyrosperma subsp. sororia</name>
    <dbReference type="NCBI Taxonomy" id="37648"/>
    <lineage>
        <taxon>Eukaryota</taxon>
        <taxon>Viridiplantae</taxon>
        <taxon>Streptophyta</taxon>
        <taxon>Embryophyta</taxon>
        <taxon>Tracheophyta</taxon>
        <taxon>Spermatophyta</taxon>
        <taxon>Magnoliopsida</taxon>
        <taxon>eudicotyledons</taxon>
        <taxon>Gunneridae</taxon>
        <taxon>Pentapetalae</taxon>
        <taxon>rosids</taxon>
        <taxon>fabids</taxon>
        <taxon>Cucurbitales</taxon>
        <taxon>Cucurbitaceae</taxon>
        <taxon>Cucurbiteae</taxon>
        <taxon>Cucurbita</taxon>
    </lineage>
</organism>
<protein>
    <recommendedName>
        <fullName evidence="2">non-specific serine/threonine protein kinase</fullName>
        <ecNumber evidence="2">2.7.11.1</ecNumber>
    </recommendedName>
</protein>
<dbReference type="PROSITE" id="PS50011">
    <property type="entry name" value="PROTEIN_KINASE_DOM"/>
    <property type="match status" value="1"/>
</dbReference>
<dbReference type="GO" id="GO:0016020">
    <property type="term" value="C:membrane"/>
    <property type="evidence" value="ECO:0007669"/>
    <property type="project" value="UniProtKB-SubCell"/>
</dbReference>
<dbReference type="Proteomes" id="UP000685013">
    <property type="component" value="Chromosome 18"/>
</dbReference>
<feature type="chain" id="PRO_5043394907" description="non-specific serine/threonine protein kinase" evidence="20">
    <location>
        <begin position="17"/>
        <end position="1030"/>
    </location>
</feature>
<dbReference type="PANTHER" id="PTHR48006:SF72">
    <property type="entry name" value="LRR RECEPTOR-LIKE SERINE_THREONINE-PROTEIN KINASE RFK1-RELATED"/>
    <property type="match status" value="1"/>
</dbReference>
<dbReference type="InterPro" id="IPR051824">
    <property type="entry name" value="LRR_Rcpt-Like_S/T_Kinase"/>
</dbReference>
<dbReference type="AlphaFoldDB" id="A0AAV6M0V5"/>
<keyword evidence="8 20" id="KW-0732">Signal</keyword>
<keyword evidence="15 22" id="KW-0675">Receptor</keyword>
<dbReference type="FunFam" id="3.30.200.20:FF:000217">
    <property type="entry name" value="probable LRR receptor-like serine/threonine-protein kinase At1g53430"/>
    <property type="match status" value="1"/>
</dbReference>
<feature type="region of interest" description="Disordered" evidence="19">
    <location>
        <begin position="986"/>
        <end position="1030"/>
    </location>
</feature>
<dbReference type="Pfam" id="PF13855">
    <property type="entry name" value="LRR_8"/>
    <property type="match status" value="1"/>
</dbReference>
<dbReference type="FunFam" id="2.60.120.430:FF:000004">
    <property type="entry name" value="Putative leucine-rich repeat receptor-like serine/threonine-protein kinase"/>
    <property type="match status" value="1"/>
</dbReference>
<dbReference type="FunFam" id="3.80.10.10:FF:000433">
    <property type="entry name" value="Putative LRR receptor-like serine/threonine-protein kinase isoform A"/>
    <property type="match status" value="1"/>
</dbReference>
<dbReference type="InterPro" id="IPR001245">
    <property type="entry name" value="Ser-Thr/Tyr_kinase_cat_dom"/>
</dbReference>
<evidence type="ECO:0000256" key="2">
    <source>
        <dbReference type="ARBA" id="ARBA00012513"/>
    </source>
</evidence>
<feature type="compositionally biased region" description="Polar residues" evidence="19">
    <location>
        <begin position="991"/>
        <end position="1030"/>
    </location>
</feature>
<gene>
    <name evidence="22" type="primary">RKF1</name>
    <name evidence="22" type="ORF">SDJN03_27220</name>
</gene>
<evidence type="ECO:0000256" key="14">
    <source>
        <dbReference type="ARBA" id="ARBA00023136"/>
    </source>
</evidence>
<keyword evidence="9" id="KW-0677">Repeat</keyword>
<keyword evidence="14" id="KW-0472">Membrane</keyword>
<evidence type="ECO:0000256" key="11">
    <source>
        <dbReference type="ARBA" id="ARBA00022777"/>
    </source>
</evidence>
<keyword evidence="3" id="KW-0723">Serine/threonine-protein kinase</keyword>
<evidence type="ECO:0000256" key="10">
    <source>
        <dbReference type="ARBA" id="ARBA00022741"/>
    </source>
</evidence>
<dbReference type="InterPro" id="IPR001611">
    <property type="entry name" value="Leu-rich_rpt"/>
</dbReference>
<dbReference type="SMART" id="SM00220">
    <property type="entry name" value="S_TKc"/>
    <property type="match status" value="1"/>
</dbReference>
<evidence type="ECO:0000256" key="3">
    <source>
        <dbReference type="ARBA" id="ARBA00022527"/>
    </source>
</evidence>
<sequence>MSSWCLVVVHFYLSDAACWRLEQTSRLESPLNPEICCQLQSKSFKFGFLGLVVFDCTPFQLSNAGGENEFCCSEQAIQSIPDLGEFEPIVEELVRFQASQRRGEFRRHNLPGVLPPEIVKLRYLKEIDFSYNYLHGNIPREWALLQVTSISLLVNRFSGKIPVELGNITTLAHLSLEANQFSGSIPSELGRLSNLETLVLSSNQLTGTLPTTFAGLGNLIDFRISDNNLTGTIPDFIQNWKLLYRLVLHGSGLQGPIPANISLLINLEDLRISDIRGPTQGFPDLVNMTGLVQLVLRNCNIAGKIPPYLWTMQTMEMMDLSFNQLTGEVPEDTDLERIRFLFLTGNKLSGNIPDSILKDGTNVDLSFNNFTWQGPEQYVCRNNMNMNLNLYRSSSSSDSLRRESLPCLKDSICSKYSKCWFINCGGYDLTNVIDNNDILYKGDADVEGGTAKLYVDYDSYWGLSSTGDFMDDHDYQNTHYSFSLPSSNFSQIYSTTRRCPISLTYFHQCLENGNYTVKIHFVELRFTNDKTYTSLGRRIFNIYIQEKLVLENFEIKERAGGAQKLIELQFDNVNVINHVLEIRFYWAGKGTTRIPDRGVYGPLVSAISVYSDLKYCSIFESGQMKTVAIFVRVGLLCLSIIIIVGFLHWKGTLRVFGQGKDDTDVAGIDVQTGIFTLKQIKAATNDFDSSNKIGEGGFGPVYKGQLADGTVVAIKQLSSKSKQGNREFLNEIGVISYLQHPNLVKLLGCCIEGDQLLLVYEYLENNCLARALFGPECSRPNLDWPSRLRICIGIAKGLAYLHEESSLKIVHRDIKATNVLLDGKLNPKISDFGLAKHDDEEKTHITTRVAGTIGYMAPEYALWGYLTHKADVYSFGVVALEVISGRSNNDYVPSDTCVCLLDWACHLQQSGNLVELVDEKLKSEINWYEARNMVKIALLCTHASPSIRPSMSEVVNMLEGRLEIPDLVLEPSSYNEDLRFKAMRDMRKEQQNQTPKAGQTQTSTALSFESSPTSGNEFYDINPSSSSSLI</sequence>
<evidence type="ECO:0000256" key="8">
    <source>
        <dbReference type="ARBA" id="ARBA00022729"/>
    </source>
</evidence>
<dbReference type="PROSITE" id="PS00108">
    <property type="entry name" value="PROTEIN_KINASE_ST"/>
    <property type="match status" value="1"/>
</dbReference>
<keyword evidence="13" id="KW-1133">Transmembrane helix</keyword>
<keyword evidence="6" id="KW-0808">Transferase</keyword>
<evidence type="ECO:0000256" key="19">
    <source>
        <dbReference type="SAM" id="MobiDB-lite"/>
    </source>
</evidence>
<proteinExistence type="predicted"/>
<dbReference type="Pfam" id="PF11721">
    <property type="entry name" value="Malectin"/>
    <property type="match status" value="1"/>
</dbReference>
<evidence type="ECO:0000256" key="17">
    <source>
        <dbReference type="ARBA" id="ARBA00047899"/>
    </source>
</evidence>
<evidence type="ECO:0000256" key="13">
    <source>
        <dbReference type="ARBA" id="ARBA00022989"/>
    </source>
</evidence>
<evidence type="ECO:0000256" key="18">
    <source>
        <dbReference type="ARBA" id="ARBA00048679"/>
    </source>
</evidence>
<evidence type="ECO:0000313" key="23">
    <source>
        <dbReference type="Proteomes" id="UP000685013"/>
    </source>
</evidence>
<dbReference type="GO" id="GO:0005524">
    <property type="term" value="F:ATP binding"/>
    <property type="evidence" value="ECO:0007669"/>
    <property type="project" value="UniProtKB-KW"/>
</dbReference>
<evidence type="ECO:0000256" key="6">
    <source>
        <dbReference type="ARBA" id="ARBA00022679"/>
    </source>
</evidence>
<accession>A0AAV6M0V5</accession>
<comment type="subcellular location">
    <subcellularLocation>
        <location evidence="1">Membrane</location>
        <topology evidence="1">Single-pass type I membrane protein</topology>
    </subcellularLocation>
</comment>
<dbReference type="EMBL" id="JAGKQH010000018">
    <property type="protein sequence ID" value="KAG6573333.1"/>
    <property type="molecule type" value="Genomic_DNA"/>
</dbReference>
<comment type="catalytic activity">
    <reaction evidence="18">
        <text>L-seryl-[protein] + ATP = O-phospho-L-seryl-[protein] + ADP + H(+)</text>
        <dbReference type="Rhea" id="RHEA:17989"/>
        <dbReference type="Rhea" id="RHEA-COMP:9863"/>
        <dbReference type="Rhea" id="RHEA-COMP:11604"/>
        <dbReference type="ChEBI" id="CHEBI:15378"/>
        <dbReference type="ChEBI" id="CHEBI:29999"/>
        <dbReference type="ChEBI" id="CHEBI:30616"/>
        <dbReference type="ChEBI" id="CHEBI:83421"/>
        <dbReference type="ChEBI" id="CHEBI:456216"/>
        <dbReference type="EC" id="2.7.11.1"/>
    </reaction>
</comment>
<keyword evidence="16" id="KW-0325">Glycoprotein</keyword>
<dbReference type="CDD" id="cd14066">
    <property type="entry name" value="STKc_IRAK"/>
    <property type="match status" value="1"/>
</dbReference>
<evidence type="ECO:0000256" key="15">
    <source>
        <dbReference type="ARBA" id="ARBA00023170"/>
    </source>
</evidence>
<dbReference type="InterPro" id="IPR008271">
    <property type="entry name" value="Ser/Thr_kinase_AS"/>
</dbReference>
<evidence type="ECO:0000256" key="12">
    <source>
        <dbReference type="ARBA" id="ARBA00022840"/>
    </source>
</evidence>
<comment type="caution">
    <text evidence="22">The sequence shown here is derived from an EMBL/GenBank/DDBJ whole genome shotgun (WGS) entry which is preliminary data.</text>
</comment>
<evidence type="ECO:0000256" key="7">
    <source>
        <dbReference type="ARBA" id="ARBA00022692"/>
    </source>
</evidence>
<evidence type="ECO:0000259" key="21">
    <source>
        <dbReference type="PROSITE" id="PS50011"/>
    </source>
</evidence>
<keyword evidence="10" id="KW-0547">Nucleotide-binding</keyword>
<reference evidence="22 23" key="1">
    <citation type="journal article" date="2021" name="Hortic Res">
        <title>The domestication of Cucurbita argyrosperma as revealed by the genome of its wild relative.</title>
        <authorList>
            <person name="Barrera-Redondo J."/>
            <person name="Sanchez-de la Vega G."/>
            <person name="Aguirre-Liguori J.A."/>
            <person name="Castellanos-Morales G."/>
            <person name="Gutierrez-Guerrero Y.T."/>
            <person name="Aguirre-Dugua X."/>
            <person name="Aguirre-Planter E."/>
            <person name="Tenaillon M.I."/>
            <person name="Lira-Saade R."/>
            <person name="Eguiarte L.E."/>
        </authorList>
    </citation>
    <scope>NUCLEOTIDE SEQUENCE [LARGE SCALE GENOMIC DNA]</scope>
    <source>
        <strain evidence="22">JBR-2021</strain>
    </source>
</reference>
<feature type="domain" description="Protein kinase" evidence="21">
    <location>
        <begin position="687"/>
        <end position="962"/>
    </location>
</feature>
<feature type="signal peptide" evidence="20">
    <location>
        <begin position="1"/>
        <end position="16"/>
    </location>
</feature>
<evidence type="ECO:0000256" key="1">
    <source>
        <dbReference type="ARBA" id="ARBA00004479"/>
    </source>
</evidence>
<keyword evidence="4" id="KW-0597">Phosphoprotein</keyword>
<feature type="non-terminal residue" evidence="22">
    <location>
        <position position="1"/>
    </location>
</feature>
<evidence type="ECO:0000256" key="5">
    <source>
        <dbReference type="ARBA" id="ARBA00022614"/>
    </source>
</evidence>
<evidence type="ECO:0000256" key="20">
    <source>
        <dbReference type="SAM" id="SignalP"/>
    </source>
</evidence>
<evidence type="ECO:0000313" key="22">
    <source>
        <dbReference type="EMBL" id="KAG6573333.1"/>
    </source>
</evidence>
<dbReference type="EC" id="2.7.11.1" evidence="2"/>
<evidence type="ECO:0000256" key="9">
    <source>
        <dbReference type="ARBA" id="ARBA00022737"/>
    </source>
</evidence>
<dbReference type="FunFam" id="3.80.10.10:FF:000874">
    <property type="entry name" value="Probable LRR receptor-like serine/threonine-protein kinase RFK1"/>
    <property type="match status" value="1"/>
</dbReference>
<keyword evidence="11 22" id="KW-0418">Kinase</keyword>
<evidence type="ECO:0000256" key="16">
    <source>
        <dbReference type="ARBA" id="ARBA00023180"/>
    </source>
</evidence>
<keyword evidence="5" id="KW-0433">Leucine-rich repeat</keyword>
<dbReference type="PANTHER" id="PTHR48006">
    <property type="entry name" value="LEUCINE-RICH REPEAT-CONTAINING PROTEIN DDB_G0281931-RELATED"/>
    <property type="match status" value="1"/>
</dbReference>
<name>A0AAV6M0V5_9ROSI</name>
<keyword evidence="7" id="KW-0812">Transmembrane</keyword>
<evidence type="ECO:0000256" key="4">
    <source>
        <dbReference type="ARBA" id="ARBA00022553"/>
    </source>
</evidence>